<dbReference type="SUPFAM" id="SSF52777">
    <property type="entry name" value="CoA-dependent acyltransferases"/>
    <property type="match status" value="4"/>
</dbReference>
<evidence type="ECO:0000256" key="1">
    <source>
        <dbReference type="ARBA" id="ARBA00001957"/>
    </source>
</evidence>
<feature type="domain" description="Carrier" evidence="7">
    <location>
        <begin position="2134"/>
        <end position="2209"/>
    </location>
</feature>
<keyword evidence="9" id="KW-1185">Reference proteome</keyword>
<keyword evidence="5" id="KW-0045">Antibiotic biosynthesis</keyword>
<organism evidence="8 9">
    <name type="scientific">Streptomyces lasiicapitis</name>
    <dbReference type="NCBI Taxonomy" id="1923961"/>
    <lineage>
        <taxon>Bacteria</taxon>
        <taxon>Bacillati</taxon>
        <taxon>Actinomycetota</taxon>
        <taxon>Actinomycetes</taxon>
        <taxon>Kitasatosporales</taxon>
        <taxon>Streptomycetaceae</taxon>
        <taxon>Streptomyces</taxon>
    </lineage>
</organism>
<dbReference type="PANTHER" id="PTHR45527">
    <property type="entry name" value="NONRIBOSOMAL PEPTIDE SYNTHETASE"/>
    <property type="match status" value="1"/>
</dbReference>
<comment type="cofactor">
    <cofactor evidence="1">
        <name>pantetheine 4'-phosphate</name>
        <dbReference type="ChEBI" id="CHEBI:47942"/>
    </cofactor>
</comment>
<dbReference type="InterPro" id="IPR009081">
    <property type="entry name" value="PP-bd_ACP"/>
</dbReference>
<feature type="region of interest" description="Disordered" evidence="6">
    <location>
        <begin position="1733"/>
        <end position="1758"/>
    </location>
</feature>
<dbReference type="InterPro" id="IPR023213">
    <property type="entry name" value="CAT-like_dom_sf"/>
</dbReference>
<dbReference type="Gene3D" id="3.30.300.30">
    <property type="match status" value="2"/>
</dbReference>
<dbReference type="RefSeq" id="WP_189175428.1">
    <property type="nucleotide sequence ID" value="NZ_BMNG01000010.1"/>
</dbReference>
<name>A0ABQ2MAT7_9ACTN</name>
<comment type="caution">
    <text evidence="8">The sequence shown here is derived from an EMBL/GenBank/DDBJ whole genome shotgun (WGS) entry which is preliminary data.</text>
</comment>
<dbReference type="SMART" id="SM00823">
    <property type="entry name" value="PKS_PP"/>
    <property type="match status" value="2"/>
</dbReference>
<feature type="compositionally biased region" description="Basic and acidic residues" evidence="6">
    <location>
        <begin position="1735"/>
        <end position="1753"/>
    </location>
</feature>
<dbReference type="Pfam" id="PF00550">
    <property type="entry name" value="PP-binding"/>
    <property type="match status" value="2"/>
</dbReference>
<dbReference type="InterPro" id="IPR036736">
    <property type="entry name" value="ACP-like_sf"/>
</dbReference>
<dbReference type="Gene3D" id="2.30.38.10">
    <property type="entry name" value="Luciferase, Domain 3"/>
    <property type="match status" value="2"/>
</dbReference>
<dbReference type="InterPro" id="IPR010060">
    <property type="entry name" value="NRPS_synth"/>
</dbReference>
<dbReference type="InterPro" id="IPR000873">
    <property type="entry name" value="AMP-dep_synth/lig_dom"/>
</dbReference>
<evidence type="ECO:0000256" key="6">
    <source>
        <dbReference type="SAM" id="MobiDB-lite"/>
    </source>
</evidence>
<sequence length="2224" mass="235489">MTDPHASCAAAPPVPDVTVAALFARQAAATPDAMAVVGGADVAWTYRQLDERADRLARVLTGHGVRLESVVGVALRRSPEYVVSVLAVLKAGGVYLPVDPDYPAERLDFMLRDAAPTVLVTDTESARRLPASTVPHLVLDEPGTSEAITPSGPRTTEAAAPSGPRTTNAPQTPAATPPGHPDNLAYVIYTSGSTGTPKGVAVTHRDVVTLALDGRYAGGAHTRVLQHAPLAFDASTYELWVPLLSGGTLVVAPPGVLDATALDALITEHRVTAAFMSAGLFKVIAEERPESFTGMREVWAGGDVVSPEAVRRVLRGCPGLTVVNGYGPTETTTFALCRPVSEPADVAEPFPVGWAMDSIDAYVLDDGLRPVAPGTSGELYLAGPGLARGYLNRHALTAERFVACPFGAPGERMYRTGDVVSRTPDGEVSFEGRSDAQVKIRGFRIEPGEIEAALELHPRVAHAVVVPHEGRGNRGKQLVGYVVPAADESTLEAERGGGTGHFALEAGLGAGELRAFLARTLPEYLIPAAFVVIDALPLTANGKLDRAGLPEPEFRGAAYRAPRTEREEILAALFAEVLGVERVGVDDDFFVVGGDSIQSIQLVTRARARGVALSTREVFERRTVADLAANAADAAGTDADTPALEEYESGGIGFVPHLPVTRWLQNRGPGFERFLQAMVLDLPPGIDEAGLAATLGAVVDRHDLLRARLVEGVLSGLATQAPGSVDTASLIRRVECAGQWDAAEWHKSLLAELDAAAGRLDPAAGTVAQFVWFDAGPERAGRLLLALHHLVVDGVSWRILMPDLAAAWQQVRAGTTPELAPVTTSVRRWSHALVEEAGRPGRTAELEHWKSVVEGPDPVLGTRRLDPAVDVVATLGKVRVQLPPAVTEALLTTLPATYRGGVNDGLLAALAMAVARWRHGRGVEEPSTLIRLEGHGREEAVAPGADLSRTVGWFTSVFPVRLDLAGADLDEAFAGGAAAGRVVKAVKEHLAGVPDKGMGYGLLRHLNPETADVLKAHEAGQISFNYLGRFSAAADMPENLRGLGFTQSPGLTELAELDAGQDPRMAALAELDINAHVTDTPQGPSLGALFTAPQGVLSAAEVREIADLWCTALTGLARHTADPGAGGLTPSDVLLAPVRQGDIEGWEQRYPGLSDVWPASPLQSGLLFHSKLVAESGSDFDAYHEQYVLHLSGPVDTTRLRTAAQALLDRHPALRVAFVPGPDGDLVQLVVDGVEMPWRHLDLTGHAEAERTTAYEDFLAEDLRAHFDPAAPPMLRLAHIATETGRHAVVLTVHHVLVDGWSLPLLIQDLLRLYAADGDASELGRARSYREYLAWLERQDPRESLRAWADELDGVTEPTLIAPAALDTASPGIDQTDVPLAPAQVRELAARAAESGVTLNTLVQGAWGVLLGQLTGRQDVVFSATVSGRPPTLPGVDSVVGMFLNTVPVRVRCAPATPFSAVLTELQDRQAALLDHHHLGLSEIQRGTGLAALFDTVVAFESFPLDRTGIAEASEAAGITVSGLRSFTASHYPVTLFVYPDGAHPRLTVQYQRHALDAATADDLATRLGRVLTRLTGEPGTPVGLVDLLDDGERHRILGEWNDTAEPTAAHTIPELIEKQVAETPDATAVVCGEHSLTYRELNARANVLARELCARGAGPEQVVGLALPRTADLVTGMLAVLKSGAGYLPIDPAYPSHRLDFILAQARPALILTDSATVDVLPRTDTPCLYLDDVDLRGTPDRPDPDGPDRPEPPSPDHLAYVMYTSGSTGTPKGVMITHANVVNGVARLAHRVGVDATTRMLAGTSVNFDVSVFEIVTTLSRGGCVEVVRDAMVLGERTSLNADVISTVPSVFAELRDQMGTITGLRTVVFAGEALPASLVAKVREALPGVSVINAYGQSESFYATTFTADDTWQGTGSAPIGTPIGNMRTYVLGPGLTPVPPGVVGELYVAGSLGRGYHRHPSLTAERFVADPYGPAGARMYRTGDLARWNAEGQLEYAGRADDQIKIRGVRVEPAEVEAALIGHPEVAQAVVVARDGTGKAGKQLVGYVVPEPDDGAGGGSGAGLGTRTRSAGSADALIAALRDHLTALLPAHLVPTGLVALAEIPLTANGKVDRKALPDPAPAAQRAVRAPRTPQEAQLCSLFAELLGLDRVGVDDNFFDLGGHSLLATRLTNHIRDSFGVDVPIRAVLDSRDVADLSRTVLEASTTRRPRLQKMNRSAK</sequence>
<dbReference type="Pfam" id="PF13193">
    <property type="entry name" value="AMP-binding_C"/>
    <property type="match status" value="2"/>
</dbReference>
<feature type="compositionally biased region" description="Low complexity" evidence="6">
    <location>
        <begin position="164"/>
        <end position="174"/>
    </location>
</feature>
<dbReference type="Pfam" id="PF00668">
    <property type="entry name" value="Condensation"/>
    <property type="match status" value="2"/>
</dbReference>
<evidence type="ECO:0000256" key="4">
    <source>
        <dbReference type="ARBA" id="ARBA00022737"/>
    </source>
</evidence>
<dbReference type="InterPro" id="IPR020806">
    <property type="entry name" value="PKS_PP-bd"/>
</dbReference>
<dbReference type="InterPro" id="IPR001242">
    <property type="entry name" value="Condensation_dom"/>
</dbReference>
<reference evidence="9" key="1">
    <citation type="journal article" date="2019" name="Int. J. Syst. Evol. Microbiol.">
        <title>The Global Catalogue of Microorganisms (GCM) 10K type strain sequencing project: providing services to taxonomists for standard genome sequencing and annotation.</title>
        <authorList>
            <consortium name="The Broad Institute Genomics Platform"/>
            <consortium name="The Broad Institute Genome Sequencing Center for Infectious Disease"/>
            <person name="Wu L."/>
            <person name="Ma J."/>
        </authorList>
    </citation>
    <scope>NUCLEOTIDE SEQUENCE [LARGE SCALE GENOMIC DNA]</scope>
    <source>
        <strain evidence="9">CGMCC 4.7349</strain>
    </source>
</reference>
<dbReference type="Gene3D" id="3.30.559.10">
    <property type="entry name" value="Chloramphenicol acetyltransferase-like domain"/>
    <property type="match status" value="2"/>
</dbReference>
<dbReference type="InterPro" id="IPR020845">
    <property type="entry name" value="AMP-binding_CS"/>
</dbReference>
<dbReference type="Pfam" id="PF00501">
    <property type="entry name" value="AMP-binding"/>
    <property type="match status" value="2"/>
</dbReference>
<dbReference type="SUPFAM" id="SSF56801">
    <property type="entry name" value="Acetyl-CoA synthetase-like"/>
    <property type="match status" value="2"/>
</dbReference>
<dbReference type="SUPFAM" id="SSF47336">
    <property type="entry name" value="ACP-like"/>
    <property type="match status" value="2"/>
</dbReference>
<feature type="domain" description="Carrier" evidence="7">
    <location>
        <begin position="561"/>
        <end position="635"/>
    </location>
</feature>
<dbReference type="Gene3D" id="3.40.50.1820">
    <property type="entry name" value="alpha/beta hydrolase"/>
    <property type="match status" value="1"/>
</dbReference>
<dbReference type="NCBIfam" id="TIGR01733">
    <property type="entry name" value="AA-adenyl-dom"/>
    <property type="match status" value="2"/>
</dbReference>
<keyword evidence="3" id="KW-0597">Phosphoprotein</keyword>
<evidence type="ECO:0000256" key="2">
    <source>
        <dbReference type="ARBA" id="ARBA00022450"/>
    </source>
</evidence>
<dbReference type="NCBIfam" id="TIGR01720">
    <property type="entry name" value="NRPS-para261"/>
    <property type="match status" value="1"/>
</dbReference>
<evidence type="ECO:0000313" key="9">
    <source>
        <dbReference type="Proteomes" id="UP000656881"/>
    </source>
</evidence>
<dbReference type="InterPro" id="IPR010071">
    <property type="entry name" value="AA_adenyl_dom"/>
</dbReference>
<dbReference type="PROSITE" id="PS50075">
    <property type="entry name" value="CARRIER"/>
    <property type="match status" value="2"/>
</dbReference>
<dbReference type="EMBL" id="BMNG01000010">
    <property type="protein sequence ID" value="GGO48925.1"/>
    <property type="molecule type" value="Genomic_DNA"/>
</dbReference>
<evidence type="ECO:0000313" key="8">
    <source>
        <dbReference type="EMBL" id="GGO48925.1"/>
    </source>
</evidence>
<dbReference type="InterPro" id="IPR029058">
    <property type="entry name" value="AB_hydrolase_fold"/>
</dbReference>
<dbReference type="PROSITE" id="PS00012">
    <property type="entry name" value="PHOSPHOPANTETHEINE"/>
    <property type="match status" value="1"/>
</dbReference>
<keyword evidence="4" id="KW-0677">Repeat</keyword>
<dbReference type="InterPro" id="IPR025110">
    <property type="entry name" value="AMP-bd_C"/>
</dbReference>
<accession>A0ABQ2MAT7</accession>
<dbReference type="InterPro" id="IPR045851">
    <property type="entry name" value="AMP-bd_C_sf"/>
</dbReference>
<dbReference type="PROSITE" id="PS00455">
    <property type="entry name" value="AMP_BINDING"/>
    <property type="match status" value="2"/>
</dbReference>
<evidence type="ECO:0000256" key="3">
    <source>
        <dbReference type="ARBA" id="ARBA00022553"/>
    </source>
</evidence>
<dbReference type="Proteomes" id="UP000656881">
    <property type="component" value="Unassembled WGS sequence"/>
</dbReference>
<evidence type="ECO:0000259" key="7">
    <source>
        <dbReference type="PROSITE" id="PS50075"/>
    </source>
</evidence>
<dbReference type="CDD" id="cd12117">
    <property type="entry name" value="A_NRPS_Srf_like"/>
    <property type="match status" value="1"/>
</dbReference>
<proteinExistence type="predicted"/>
<dbReference type="InterPro" id="IPR006162">
    <property type="entry name" value="Ppantetheine_attach_site"/>
</dbReference>
<gene>
    <name evidence="8" type="ORF">GCM10012286_45670</name>
</gene>
<feature type="region of interest" description="Disordered" evidence="6">
    <location>
        <begin position="142"/>
        <end position="180"/>
    </location>
</feature>
<dbReference type="PANTHER" id="PTHR45527:SF1">
    <property type="entry name" value="FATTY ACID SYNTHASE"/>
    <property type="match status" value="1"/>
</dbReference>
<evidence type="ECO:0000256" key="5">
    <source>
        <dbReference type="ARBA" id="ARBA00023194"/>
    </source>
</evidence>
<protein>
    <recommendedName>
        <fullName evidence="7">Carrier domain-containing protein</fullName>
    </recommendedName>
</protein>
<keyword evidence="2" id="KW-0596">Phosphopantetheine</keyword>
<dbReference type="Gene3D" id="3.40.50.980">
    <property type="match status" value="4"/>
</dbReference>
<dbReference type="CDD" id="cd05930">
    <property type="entry name" value="A_NRPS"/>
    <property type="match status" value="1"/>
</dbReference>
<dbReference type="Gene3D" id="1.10.1200.10">
    <property type="entry name" value="ACP-like"/>
    <property type="match status" value="1"/>
</dbReference>
<dbReference type="Gene3D" id="3.30.559.30">
    <property type="entry name" value="Nonribosomal peptide synthetase, condensation domain"/>
    <property type="match status" value="2"/>
</dbReference>